<dbReference type="InterPro" id="IPR051393">
    <property type="entry name" value="ABC_transporter_permease"/>
</dbReference>
<keyword evidence="10" id="KW-1185">Reference proteome</keyword>
<feature type="transmembrane region" description="Helical" evidence="7">
    <location>
        <begin position="161"/>
        <end position="186"/>
    </location>
</feature>
<dbReference type="GO" id="GO:0055085">
    <property type="term" value="P:transmembrane transport"/>
    <property type="evidence" value="ECO:0007669"/>
    <property type="project" value="InterPro"/>
</dbReference>
<evidence type="ECO:0000256" key="5">
    <source>
        <dbReference type="ARBA" id="ARBA00022989"/>
    </source>
</evidence>
<evidence type="ECO:0000259" key="8">
    <source>
        <dbReference type="PROSITE" id="PS50928"/>
    </source>
</evidence>
<keyword evidence="6 7" id="KW-0472">Membrane</keyword>
<evidence type="ECO:0000256" key="6">
    <source>
        <dbReference type="ARBA" id="ARBA00023136"/>
    </source>
</evidence>
<feature type="transmembrane region" description="Helical" evidence="7">
    <location>
        <begin position="114"/>
        <end position="134"/>
    </location>
</feature>
<dbReference type="Gene3D" id="1.10.3720.10">
    <property type="entry name" value="MetI-like"/>
    <property type="match status" value="1"/>
</dbReference>
<dbReference type="SUPFAM" id="SSF161098">
    <property type="entry name" value="MetI-like"/>
    <property type="match status" value="1"/>
</dbReference>
<keyword evidence="3" id="KW-1003">Cell membrane</keyword>
<dbReference type="AlphaFoldDB" id="A0A101JSA9"/>
<proteinExistence type="inferred from homology"/>
<dbReference type="Pfam" id="PF00528">
    <property type="entry name" value="BPD_transp_1"/>
    <property type="match status" value="1"/>
</dbReference>
<comment type="subcellular location">
    <subcellularLocation>
        <location evidence="1 7">Cell membrane</location>
        <topology evidence="1 7">Multi-pass membrane protein</topology>
    </subcellularLocation>
</comment>
<protein>
    <submittedName>
        <fullName evidence="9">Bicyclomycin resistance protein</fullName>
    </submittedName>
</protein>
<evidence type="ECO:0000313" key="9">
    <source>
        <dbReference type="EMBL" id="KUL32144.1"/>
    </source>
</evidence>
<feature type="transmembrane region" description="Helical" evidence="7">
    <location>
        <begin position="21"/>
        <end position="42"/>
    </location>
</feature>
<dbReference type="CDD" id="cd06261">
    <property type="entry name" value="TM_PBP2"/>
    <property type="match status" value="1"/>
</dbReference>
<organism evidence="9 10">
    <name type="scientific">Streptomyces regalis</name>
    <dbReference type="NCBI Taxonomy" id="68262"/>
    <lineage>
        <taxon>Bacteria</taxon>
        <taxon>Bacillati</taxon>
        <taxon>Actinomycetota</taxon>
        <taxon>Actinomycetes</taxon>
        <taxon>Kitasatosporales</taxon>
        <taxon>Streptomycetaceae</taxon>
        <taxon>Streptomyces</taxon>
    </lineage>
</organism>
<accession>A0A101JSA9</accession>
<dbReference type="EMBL" id="LLZG01000231">
    <property type="protein sequence ID" value="KUL32144.1"/>
    <property type="molecule type" value="Genomic_DNA"/>
</dbReference>
<evidence type="ECO:0000256" key="7">
    <source>
        <dbReference type="RuleBase" id="RU363032"/>
    </source>
</evidence>
<evidence type="ECO:0000313" key="10">
    <source>
        <dbReference type="Proteomes" id="UP000053923"/>
    </source>
</evidence>
<evidence type="ECO:0000256" key="3">
    <source>
        <dbReference type="ARBA" id="ARBA00022475"/>
    </source>
</evidence>
<dbReference type="InterPro" id="IPR035906">
    <property type="entry name" value="MetI-like_sf"/>
</dbReference>
<keyword evidence="5 7" id="KW-1133">Transmembrane helix</keyword>
<dbReference type="OrthoDB" id="34224at2"/>
<dbReference type="RefSeq" id="WP_062704774.1">
    <property type="nucleotide sequence ID" value="NZ_LLZG01000231.1"/>
</dbReference>
<reference evidence="10" key="1">
    <citation type="submission" date="2015-10" db="EMBL/GenBank/DDBJ databases">
        <authorList>
            <person name="Ju K.-S."/>
            <person name="Doroghazi J.R."/>
            <person name="Metcalf W.W."/>
        </authorList>
    </citation>
    <scope>NUCLEOTIDE SEQUENCE [LARGE SCALE GENOMIC DNA]</scope>
    <source>
        <strain evidence="10">NRRL 3151</strain>
    </source>
</reference>
<keyword evidence="4 7" id="KW-0812">Transmembrane</keyword>
<evidence type="ECO:0000256" key="1">
    <source>
        <dbReference type="ARBA" id="ARBA00004651"/>
    </source>
</evidence>
<dbReference type="PANTHER" id="PTHR30193:SF41">
    <property type="entry name" value="DIACETYLCHITOBIOSE UPTAKE SYSTEM PERMEASE PROTEIN NGCF"/>
    <property type="match status" value="1"/>
</dbReference>
<dbReference type="InterPro" id="IPR000515">
    <property type="entry name" value="MetI-like"/>
</dbReference>
<dbReference type="GO" id="GO:0005886">
    <property type="term" value="C:plasma membrane"/>
    <property type="evidence" value="ECO:0007669"/>
    <property type="project" value="UniProtKB-SubCell"/>
</dbReference>
<evidence type="ECO:0000256" key="2">
    <source>
        <dbReference type="ARBA" id="ARBA00022448"/>
    </source>
</evidence>
<dbReference type="PROSITE" id="PS50928">
    <property type="entry name" value="ABC_TM1"/>
    <property type="match status" value="1"/>
</dbReference>
<comment type="caution">
    <text evidence="9">The sequence shown here is derived from an EMBL/GenBank/DDBJ whole genome shotgun (WGS) entry which is preliminary data.</text>
</comment>
<feature type="transmembrane region" description="Helical" evidence="7">
    <location>
        <begin position="73"/>
        <end position="102"/>
    </location>
</feature>
<dbReference type="Proteomes" id="UP000053923">
    <property type="component" value="Unassembled WGS sequence"/>
</dbReference>
<feature type="transmembrane region" description="Helical" evidence="7">
    <location>
        <begin position="207"/>
        <end position="232"/>
    </location>
</feature>
<comment type="similarity">
    <text evidence="7">Belongs to the binding-protein-dependent transport system permease family.</text>
</comment>
<name>A0A101JSA9_9ACTN</name>
<gene>
    <name evidence="9" type="ORF">ADL12_23385</name>
</gene>
<feature type="transmembrane region" description="Helical" evidence="7">
    <location>
        <begin position="270"/>
        <end position="291"/>
    </location>
</feature>
<evidence type="ECO:0000256" key="4">
    <source>
        <dbReference type="ARBA" id="ARBA00022692"/>
    </source>
</evidence>
<sequence length="303" mass="32167">MTRKAWAGRRGRSQAATRAGMVVPAVMIYVGLLVVPVGYAVYYSLTDYNGFPSQTPEFTGLDNYREVFSSTDITAAMVVTGIVAAAGAALVNVAALGLALLLRQTNRFNTFGRIVMFYPHVLSALVVGFLWQALLGPQGVVNAMMEKAGASSLPFLSDETWALWTMIFVIAWALFGVQLVIYLAGLQTISPDLVEAARIDGAGRWQVFRAVTWPSLAPTVTVAIITSCLSLLKTYDVVVSLTGGGPAGSTKTLAYNILAVSFPERRVGLASAQAVVLVVAAAVLAFTVLALRRRAEEGAESVG</sequence>
<dbReference type="PANTHER" id="PTHR30193">
    <property type="entry name" value="ABC TRANSPORTER PERMEASE PROTEIN"/>
    <property type="match status" value="1"/>
</dbReference>
<keyword evidence="2 7" id="KW-0813">Transport</keyword>
<feature type="domain" description="ABC transmembrane type-1" evidence="8">
    <location>
        <begin position="77"/>
        <end position="288"/>
    </location>
</feature>